<accession>A0A1J5Q0J1</accession>
<reference evidence="2" key="1">
    <citation type="submission" date="2016-10" db="EMBL/GenBank/DDBJ databases">
        <title>Sequence of Gallionella enrichment culture.</title>
        <authorList>
            <person name="Poehlein A."/>
            <person name="Muehling M."/>
            <person name="Daniel R."/>
        </authorList>
    </citation>
    <scope>NUCLEOTIDE SEQUENCE</scope>
</reference>
<comment type="caution">
    <text evidence="2">The sequence shown here is derived from an EMBL/GenBank/DDBJ whole genome shotgun (WGS) entry which is preliminary data.</text>
</comment>
<organism evidence="2">
    <name type="scientific">mine drainage metagenome</name>
    <dbReference type="NCBI Taxonomy" id="410659"/>
    <lineage>
        <taxon>unclassified sequences</taxon>
        <taxon>metagenomes</taxon>
        <taxon>ecological metagenomes</taxon>
    </lineage>
</organism>
<name>A0A1J5Q0J1_9ZZZZ</name>
<gene>
    <name evidence="2" type="ORF">GALL_415260</name>
</gene>
<dbReference type="AlphaFoldDB" id="A0A1J5Q0J1"/>
<evidence type="ECO:0000256" key="1">
    <source>
        <dbReference type="SAM" id="MobiDB-lite"/>
    </source>
</evidence>
<protein>
    <submittedName>
        <fullName evidence="2">Uncharacterized protein</fullName>
    </submittedName>
</protein>
<evidence type="ECO:0000313" key="2">
    <source>
        <dbReference type="EMBL" id="OIQ76792.1"/>
    </source>
</evidence>
<dbReference type="EMBL" id="MLJW01001772">
    <property type="protein sequence ID" value="OIQ76792.1"/>
    <property type="molecule type" value="Genomic_DNA"/>
</dbReference>
<proteinExistence type="predicted"/>
<sequence length="266" mass="27157">MFNTGNPTAGKAAPTVSALLDRLAGTLDLQLDGLRWAASPRVQAVQVAQLRARAQASAGLNGRIALDASLRDARAAGQTLQTAGLQIDGTRARHTIVLQARGDIAPGSGPSEPGQAPHTTHPSPLNLSLRAAGGWLGKTLGWRGQVTALDNTGNWPIHLQAPAAFALATAPLRLQLSHAALELGGTGGAGASSAEPPQGGVIDIANLDYAPGSLRTAGRLQRVDTAYWLALADARADAVRSSLVLSGDWDLDVGASVNGSVALFSA</sequence>
<feature type="region of interest" description="Disordered" evidence="1">
    <location>
        <begin position="102"/>
        <end position="124"/>
    </location>
</feature>